<keyword evidence="3" id="KW-1185">Reference proteome</keyword>
<accession>A0A178ZWZ0</accession>
<dbReference type="PANTHER" id="PTHR34861:SF10">
    <property type="entry name" value="CYCLASE"/>
    <property type="match status" value="1"/>
</dbReference>
<dbReference type="InterPro" id="IPR007325">
    <property type="entry name" value="KFase/CYL"/>
</dbReference>
<comment type="similarity">
    <text evidence="1">Belongs to the Cyclase 1 superfamily.</text>
</comment>
<dbReference type="InterPro" id="IPR037175">
    <property type="entry name" value="KFase_sf"/>
</dbReference>
<sequence>MAQDPLSLPWSPESTTFPLRKDLPSYSGHPAEAAWVWGKDDFAGRLNLLTPARVKAAASEIKTGELARVDLPLNLPREPAFARASFVHTIKQWQPGVAYDDEITFNTQSSTQWDGFRHFAHKASGTFYNNTKDEDIIQGPNATDRCSIHYWSEHGFSGRGVLLDYRAYTDAQGMPRHDNTAAHAISYDDLVACGKYQGLDIRPEAQGGDIKIGDILFIRFGWTQDYHERSAPENKALSARAPSQRASAGVKQEPAILDWLHDCYFAAVAADAPGFERWPSPERYLLHEYIIALWGMPLGELLDLEKVSRLAQKHRRWTFFFSCSPLNTPGGVASPVNGTAIF</sequence>
<dbReference type="STRING" id="1367422.A0A178ZWZ0"/>
<protein>
    <recommendedName>
        <fullName evidence="4">Cyclase</fullName>
    </recommendedName>
</protein>
<organism evidence="2 3">
    <name type="scientific">Fonsecaea erecta</name>
    <dbReference type="NCBI Taxonomy" id="1367422"/>
    <lineage>
        <taxon>Eukaryota</taxon>
        <taxon>Fungi</taxon>
        <taxon>Dikarya</taxon>
        <taxon>Ascomycota</taxon>
        <taxon>Pezizomycotina</taxon>
        <taxon>Eurotiomycetes</taxon>
        <taxon>Chaetothyriomycetidae</taxon>
        <taxon>Chaetothyriales</taxon>
        <taxon>Herpotrichiellaceae</taxon>
        <taxon>Fonsecaea</taxon>
    </lineage>
</organism>
<evidence type="ECO:0000313" key="3">
    <source>
        <dbReference type="Proteomes" id="UP000078343"/>
    </source>
</evidence>
<dbReference type="GeneID" id="30004354"/>
<dbReference type="AlphaFoldDB" id="A0A178ZWZ0"/>
<evidence type="ECO:0008006" key="4">
    <source>
        <dbReference type="Google" id="ProtNLM"/>
    </source>
</evidence>
<reference evidence="2 3" key="1">
    <citation type="submission" date="2016-04" db="EMBL/GenBank/DDBJ databases">
        <title>Draft genome of Fonsecaea erecta CBS 125763.</title>
        <authorList>
            <person name="Weiss V.A."/>
            <person name="Vicente V.A."/>
            <person name="Raittz R.T."/>
            <person name="Moreno L.F."/>
            <person name="De Souza E.M."/>
            <person name="Pedrosa F.O."/>
            <person name="Steffens M.B."/>
            <person name="Faoro H."/>
            <person name="Tadra-Sfeir M.Z."/>
            <person name="Najafzadeh M.J."/>
            <person name="Felipe M.S."/>
            <person name="Teixeira M."/>
            <person name="Sun J."/>
            <person name="Xi L."/>
            <person name="Gomes R."/>
            <person name="De Azevedo C.M."/>
            <person name="Salgado C.G."/>
            <person name="Da Silva M.B."/>
            <person name="Nascimento M.F."/>
            <person name="Queiroz-Telles F."/>
            <person name="Attili D.S."/>
            <person name="Gorbushina A."/>
        </authorList>
    </citation>
    <scope>NUCLEOTIDE SEQUENCE [LARGE SCALE GENOMIC DNA]</scope>
    <source>
        <strain evidence="2 3">CBS 125763</strain>
    </source>
</reference>
<dbReference type="Gene3D" id="3.50.30.50">
    <property type="entry name" value="Putative cyclase"/>
    <property type="match status" value="1"/>
</dbReference>
<dbReference type="SUPFAM" id="SSF102198">
    <property type="entry name" value="Putative cyclase"/>
    <property type="match status" value="1"/>
</dbReference>
<name>A0A178ZWZ0_9EURO</name>
<dbReference type="Proteomes" id="UP000078343">
    <property type="component" value="Unassembled WGS sequence"/>
</dbReference>
<dbReference type="GO" id="GO:0019441">
    <property type="term" value="P:L-tryptophan catabolic process to kynurenine"/>
    <property type="evidence" value="ECO:0007669"/>
    <property type="project" value="InterPro"/>
</dbReference>
<comment type="caution">
    <text evidence="2">The sequence shown here is derived from an EMBL/GenBank/DDBJ whole genome shotgun (WGS) entry which is preliminary data.</text>
</comment>
<dbReference type="OrthoDB" id="5396at2759"/>
<dbReference type="GO" id="GO:0004061">
    <property type="term" value="F:arylformamidase activity"/>
    <property type="evidence" value="ECO:0007669"/>
    <property type="project" value="InterPro"/>
</dbReference>
<evidence type="ECO:0000313" key="2">
    <source>
        <dbReference type="EMBL" id="OAP64212.1"/>
    </source>
</evidence>
<proteinExistence type="inferred from homology"/>
<evidence type="ECO:0000256" key="1">
    <source>
        <dbReference type="ARBA" id="ARBA00007865"/>
    </source>
</evidence>
<dbReference type="EMBL" id="LVYI01000001">
    <property type="protein sequence ID" value="OAP64212.1"/>
    <property type="molecule type" value="Genomic_DNA"/>
</dbReference>
<gene>
    <name evidence="2" type="ORF">AYL99_00184</name>
</gene>
<dbReference type="Pfam" id="PF04199">
    <property type="entry name" value="Cyclase"/>
    <property type="match status" value="1"/>
</dbReference>
<dbReference type="PANTHER" id="PTHR34861">
    <property type="match status" value="1"/>
</dbReference>
<dbReference type="RefSeq" id="XP_018697579.1">
    <property type="nucleotide sequence ID" value="XM_018831700.1"/>
</dbReference>